<organism evidence="2 3">
    <name type="scientific">Artemia franciscana</name>
    <name type="common">Brine shrimp</name>
    <name type="synonym">Artemia sanfranciscana</name>
    <dbReference type="NCBI Taxonomy" id="6661"/>
    <lineage>
        <taxon>Eukaryota</taxon>
        <taxon>Metazoa</taxon>
        <taxon>Ecdysozoa</taxon>
        <taxon>Arthropoda</taxon>
        <taxon>Crustacea</taxon>
        <taxon>Branchiopoda</taxon>
        <taxon>Anostraca</taxon>
        <taxon>Artemiidae</taxon>
        <taxon>Artemia</taxon>
    </lineage>
</organism>
<protein>
    <submittedName>
        <fullName evidence="2">Uncharacterized protein</fullName>
    </submittedName>
</protein>
<keyword evidence="3" id="KW-1185">Reference proteome</keyword>
<evidence type="ECO:0000313" key="3">
    <source>
        <dbReference type="Proteomes" id="UP001187531"/>
    </source>
</evidence>
<gene>
    <name evidence="2" type="ORF">QYM36_001182</name>
</gene>
<evidence type="ECO:0000313" key="2">
    <source>
        <dbReference type="EMBL" id="KAK2724601.1"/>
    </source>
</evidence>
<dbReference type="AlphaFoldDB" id="A0AA88LHY4"/>
<feature type="region of interest" description="Disordered" evidence="1">
    <location>
        <begin position="22"/>
        <end position="74"/>
    </location>
</feature>
<reference evidence="2" key="1">
    <citation type="submission" date="2023-07" db="EMBL/GenBank/DDBJ databases">
        <title>Chromosome-level genome assembly of Artemia franciscana.</title>
        <authorList>
            <person name="Jo E."/>
        </authorList>
    </citation>
    <scope>NUCLEOTIDE SEQUENCE</scope>
    <source>
        <tissue evidence="2">Whole body</tissue>
    </source>
</reference>
<feature type="compositionally biased region" description="Basic and acidic residues" evidence="1">
    <location>
        <begin position="47"/>
        <end position="60"/>
    </location>
</feature>
<feature type="compositionally biased region" description="Polar residues" evidence="1">
    <location>
        <begin position="22"/>
        <end position="42"/>
    </location>
</feature>
<dbReference type="Proteomes" id="UP001187531">
    <property type="component" value="Unassembled WGS sequence"/>
</dbReference>
<proteinExistence type="predicted"/>
<name>A0AA88LHY4_ARTSF</name>
<comment type="caution">
    <text evidence="2">The sequence shown here is derived from an EMBL/GenBank/DDBJ whole genome shotgun (WGS) entry which is preliminary data.</text>
</comment>
<sequence>MDSASSAQTVVNAAVTAEIHQELNSQTSATEVNVGSSGSNPRSKPARKADQMIIPEERNRLNNRPQRPQRESQF</sequence>
<dbReference type="EMBL" id="JAVRJZ010000003">
    <property type="protein sequence ID" value="KAK2724601.1"/>
    <property type="molecule type" value="Genomic_DNA"/>
</dbReference>
<evidence type="ECO:0000256" key="1">
    <source>
        <dbReference type="SAM" id="MobiDB-lite"/>
    </source>
</evidence>
<accession>A0AA88LHY4</accession>